<keyword evidence="4" id="KW-1185">Reference proteome</keyword>
<protein>
    <submittedName>
        <fullName evidence="3">Uncharacterized protein</fullName>
    </submittedName>
</protein>
<evidence type="ECO:0000256" key="2">
    <source>
        <dbReference type="SAM" id="Phobius"/>
    </source>
</evidence>
<organism evidence="3 4">
    <name type="scientific">Streptomyces achromogenes</name>
    <dbReference type="NCBI Taxonomy" id="67255"/>
    <lineage>
        <taxon>Bacteria</taxon>
        <taxon>Bacillati</taxon>
        <taxon>Actinomycetota</taxon>
        <taxon>Actinomycetes</taxon>
        <taxon>Kitasatosporales</taxon>
        <taxon>Streptomycetaceae</taxon>
        <taxon>Streptomyces</taxon>
    </lineage>
</organism>
<keyword evidence="2" id="KW-0472">Membrane</keyword>
<keyword evidence="2" id="KW-1133">Transmembrane helix</keyword>
<name>A0ABZ1KRP5_STRAH</name>
<reference evidence="3 4" key="1">
    <citation type="submission" date="2022-10" db="EMBL/GenBank/DDBJ databases">
        <title>The complete genomes of actinobacterial strains from the NBC collection.</title>
        <authorList>
            <person name="Joergensen T.S."/>
            <person name="Alvarez Arevalo M."/>
            <person name="Sterndorff E.B."/>
            <person name="Faurdal D."/>
            <person name="Vuksanovic O."/>
            <person name="Mourched A.-S."/>
            <person name="Charusanti P."/>
            <person name="Shaw S."/>
            <person name="Blin K."/>
            <person name="Weber T."/>
        </authorList>
    </citation>
    <scope>NUCLEOTIDE SEQUENCE [LARGE SCALE GENOMIC DNA]</scope>
    <source>
        <strain evidence="3 4">NBC_00156</strain>
    </source>
</reference>
<feature type="transmembrane region" description="Helical" evidence="2">
    <location>
        <begin position="72"/>
        <end position="91"/>
    </location>
</feature>
<evidence type="ECO:0000313" key="4">
    <source>
        <dbReference type="Proteomes" id="UP001622557"/>
    </source>
</evidence>
<sequence>MTSFPMRGRPRRATAHIRVRVAHALLGVLTGTVWLVLPLMTAGTPDPVPTARAGTTARSAPPRPEGTPAADLVPPVVTGIAAVALAGYGRLRRTRRARTRTTPGRAGAGRVRRGSAGPPPGR</sequence>
<dbReference type="EMBL" id="CP108164">
    <property type="protein sequence ID" value="WTQ83254.1"/>
    <property type="molecule type" value="Genomic_DNA"/>
</dbReference>
<dbReference type="RefSeq" id="WP_405449851.1">
    <property type="nucleotide sequence ID" value="NZ_CP108164.1"/>
</dbReference>
<feature type="compositionally biased region" description="Low complexity" evidence="1">
    <location>
        <begin position="100"/>
        <end position="109"/>
    </location>
</feature>
<keyword evidence="2" id="KW-0812">Transmembrane</keyword>
<dbReference type="Proteomes" id="UP001622557">
    <property type="component" value="Chromosome"/>
</dbReference>
<evidence type="ECO:0000313" key="3">
    <source>
        <dbReference type="EMBL" id="WTQ83254.1"/>
    </source>
</evidence>
<feature type="transmembrane region" description="Helical" evidence="2">
    <location>
        <begin position="21"/>
        <end position="40"/>
    </location>
</feature>
<dbReference type="GeneID" id="97283643"/>
<feature type="region of interest" description="Disordered" evidence="1">
    <location>
        <begin position="92"/>
        <end position="122"/>
    </location>
</feature>
<proteinExistence type="predicted"/>
<accession>A0ABZ1KRP5</accession>
<evidence type="ECO:0000256" key="1">
    <source>
        <dbReference type="SAM" id="MobiDB-lite"/>
    </source>
</evidence>
<feature type="region of interest" description="Disordered" evidence="1">
    <location>
        <begin position="44"/>
        <end position="73"/>
    </location>
</feature>
<gene>
    <name evidence="3" type="ORF">OG350_24445</name>
</gene>